<dbReference type="FunFam" id="2.40.440.10:FF:000002">
    <property type="entry name" value="L,D-transpeptidase ErfK/SrfK"/>
    <property type="match status" value="1"/>
</dbReference>
<dbReference type="InterPro" id="IPR050979">
    <property type="entry name" value="LD-transpeptidase"/>
</dbReference>
<evidence type="ECO:0000256" key="2">
    <source>
        <dbReference type="ARBA" id="ARBA00005992"/>
    </source>
</evidence>
<feature type="domain" description="L,D-TPase catalytic" evidence="11">
    <location>
        <begin position="61"/>
        <end position="198"/>
    </location>
</feature>
<protein>
    <submittedName>
        <fullName evidence="12">Lipoprotein-anchoring transpeptidase ErfK/SrfK</fullName>
    </submittedName>
</protein>
<dbReference type="AlphaFoldDB" id="A0A2S8S8D5"/>
<feature type="active site" description="Nucleophile" evidence="9">
    <location>
        <position position="174"/>
    </location>
</feature>
<evidence type="ECO:0000256" key="9">
    <source>
        <dbReference type="PROSITE-ProRule" id="PRU01373"/>
    </source>
</evidence>
<dbReference type="GO" id="GO:0016757">
    <property type="term" value="F:glycosyltransferase activity"/>
    <property type="evidence" value="ECO:0007669"/>
    <property type="project" value="UniProtKB-KW"/>
</dbReference>
<comment type="similarity">
    <text evidence="2">Belongs to the YkuD family.</text>
</comment>
<accession>A0A2S8S8D5</accession>
<keyword evidence="3" id="KW-0328">Glycosyltransferase</keyword>
<comment type="caution">
    <text evidence="12">The sequence shown here is derived from an EMBL/GenBank/DDBJ whole genome shotgun (WGS) entry which is preliminary data.</text>
</comment>
<keyword evidence="8 9" id="KW-0961">Cell wall biogenesis/degradation</keyword>
<keyword evidence="12" id="KW-0449">Lipoprotein</keyword>
<organism evidence="12 13">
    <name type="scientific">Albidovulum denitrificans</name>
    <dbReference type="NCBI Taxonomy" id="404881"/>
    <lineage>
        <taxon>Bacteria</taxon>
        <taxon>Pseudomonadati</taxon>
        <taxon>Pseudomonadota</taxon>
        <taxon>Alphaproteobacteria</taxon>
        <taxon>Rhodobacterales</taxon>
        <taxon>Paracoccaceae</taxon>
        <taxon>Albidovulum</taxon>
    </lineage>
</organism>
<keyword evidence="6 9" id="KW-0133">Cell shape</keyword>
<dbReference type="PROSITE" id="PS52029">
    <property type="entry name" value="LD_TPASE"/>
    <property type="match status" value="1"/>
</dbReference>
<name>A0A2S8S8D5_9RHOB</name>
<dbReference type="EMBL" id="PVEP01000003">
    <property type="protein sequence ID" value="PQV57054.1"/>
    <property type="molecule type" value="Genomic_DNA"/>
</dbReference>
<dbReference type="InterPro" id="IPR038063">
    <property type="entry name" value="Transpep_catalytic_dom"/>
</dbReference>
<dbReference type="InterPro" id="IPR005490">
    <property type="entry name" value="LD_TPept_cat_dom"/>
</dbReference>
<dbReference type="UniPathway" id="UPA00219"/>
<evidence type="ECO:0000313" key="12">
    <source>
        <dbReference type="EMBL" id="PQV57054.1"/>
    </source>
</evidence>
<dbReference type="GO" id="GO:0071555">
    <property type="term" value="P:cell wall organization"/>
    <property type="evidence" value="ECO:0007669"/>
    <property type="project" value="UniProtKB-UniRule"/>
</dbReference>
<evidence type="ECO:0000256" key="6">
    <source>
        <dbReference type="ARBA" id="ARBA00022960"/>
    </source>
</evidence>
<dbReference type="CDD" id="cd16913">
    <property type="entry name" value="YkuD_like"/>
    <property type="match status" value="1"/>
</dbReference>
<keyword evidence="13" id="KW-1185">Reference proteome</keyword>
<dbReference type="PANTHER" id="PTHR30582">
    <property type="entry name" value="L,D-TRANSPEPTIDASE"/>
    <property type="match status" value="1"/>
</dbReference>
<evidence type="ECO:0000256" key="8">
    <source>
        <dbReference type="ARBA" id="ARBA00023316"/>
    </source>
</evidence>
<gene>
    <name evidence="12" type="ORF">LX70_01911</name>
</gene>
<keyword evidence="4" id="KW-0808">Transferase</keyword>
<evidence type="ECO:0000256" key="1">
    <source>
        <dbReference type="ARBA" id="ARBA00004752"/>
    </source>
</evidence>
<keyword evidence="7 9" id="KW-0573">Peptidoglycan synthesis</keyword>
<evidence type="ECO:0000259" key="11">
    <source>
        <dbReference type="PROSITE" id="PS52029"/>
    </source>
</evidence>
<evidence type="ECO:0000313" key="13">
    <source>
        <dbReference type="Proteomes" id="UP000238338"/>
    </source>
</evidence>
<dbReference type="PANTHER" id="PTHR30582:SF24">
    <property type="entry name" value="L,D-TRANSPEPTIDASE ERFK_SRFK-RELATED"/>
    <property type="match status" value="1"/>
</dbReference>
<feature type="chain" id="PRO_5015727628" evidence="10">
    <location>
        <begin position="26"/>
        <end position="198"/>
    </location>
</feature>
<feature type="active site" description="Proton donor/acceptor" evidence="9">
    <location>
        <position position="158"/>
    </location>
</feature>
<dbReference type="GO" id="GO:0071972">
    <property type="term" value="F:peptidoglycan L,D-transpeptidase activity"/>
    <property type="evidence" value="ECO:0007669"/>
    <property type="project" value="TreeGrafter"/>
</dbReference>
<dbReference type="GO" id="GO:0008360">
    <property type="term" value="P:regulation of cell shape"/>
    <property type="evidence" value="ECO:0007669"/>
    <property type="project" value="UniProtKB-UniRule"/>
</dbReference>
<evidence type="ECO:0000256" key="7">
    <source>
        <dbReference type="ARBA" id="ARBA00022984"/>
    </source>
</evidence>
<dbReference type="GO" id="GO:0018104">
    <property type="term" value="P:peptidoglycan-protein cross-linking"/>
    <property type="evidence" value="ECO:0007669"/>
    <property type="project" value="TreeGrafter"/>
</dbReference>
<dbReference type="InterPro" id="IPR006311">
    <property type="entry name" value="TAT_signal"/>
</dbReference>
<comment type="pathway">
    <text evidence="1 9">Cell wall biogenesis; peptidoglycan biosynthesis.</text>
</comment>
<keyword evidence="10" id="KW-0732">Signal</keyword>
<evidence type="ECO:0000256" key="3">
    <source>
        <dbReference type="ARBA" id="ARBA00022676"/>
    </source>
</evidence>
<proteinExistence type="inferred from homology"/>
<evidence type="ECO:0000256" key="10">
    <source>
        <dbReference type="SAM" id="SignalP"/>
    </source>
</evidence>
<sequence length="198" mass="21579">MLTRRQFAQGTAAAALTLTAAPALAVIGNDINLPPAPLPGVSIAPEFYPAVFRVKREFEPGSIIVISSQHFLYYIVRKGVAIRYGVAVGKAELVFRGACSVGKKVEWPSWKPTPEMIARNPRAYKKYEDGMEGGPRNPLGARAIYLYQNGRDTAIRIHGTTEPNSIGHSVSNGCIRMVNDHVIDLYNRVAIGAPVTVY</sequence>
<evidence type="ECO:0000256" key="5">
    <source>
        <dbReference type="ARBA" id="ARBA00022801"/>
    </source>
</evidence>
<keyword evidence="5" id="KW-0378">Hydrolase</keyword>
<dbReference type="Proteomes" id="UP000238338">
    <property type="component" value="Unassembled WGS sequence"/>
</dbReference>
<evidence type="ECO:0000256" key="4">
    <source>
        <dbReference type="ARBA" id="ARBA00022679"/>
    </source>
</evidence>
<reference evidence="12 13" key="1">
    <citation type="submission" date="2018-02" db="EMBL/GenBank/DDBJ databases">
        <title>Genomic Encyclopedia of Archaeal and Bacterial Type Strains, Phase II (KMG-II): from individual species to whole genera.</title>
        <authorList>
            <person name="Goeker M."/>
        </authorList>
    </citation>
    <scope>NUCLEOTIDE SEQUENCE [LARGE SCALE GENOMIC DNA]</scope>
    <source>
        <strain evidence="12 13">DSM 18921</strain>
    </source>
</reference>
<dbReference type="PROSITE" id="PS51318">
    <property type="entry name" value="TAT"/>
    <property type="match status" value="1"/>
</dbReference>
<dbReference type="OrthoDB" id="9795305at2"/>
<feature type="signal peptide" evidence="10">
    <location>
        <begin position="1"/>
        <end position="25"/>
    </location>
</feature>
<dbReference type="Pfam" id="PF03734">
    <property type="entry name" value="YkuD"/>
    <property type="match status" value="1"/>
</dbReference>
<dbReference type="RefSeq" id="WP_105514446.1">
    <property type="nucleotide sequence ID" value="NZ_PVEP01000003.1"/>
</dbReference>
<dbReference type="SUPFAM" id="SSF141523">
    <property type="entry name" value="L,D-transpeptidase catalytic domain-like"/>
    <property type="match status" value="1"/>
</dbReference>
<dbReference type="GO" id="GO:0005576">
    <property type="term" value="C:extracellular region"/>
    <property type="evidence" value="ECO:0007669"/>
    <property type="project" value="TreeGrafter"/>
</dbReference>
<dbReference type="Gene3D" id="2.40.440.10">
    <property type="entry name" value="L,D-transpeptidase catalytic domain-like"/>
    <property type="match status" value="1"/>
</dbReference>